<evidence type="ECO:0008006" key="4">
    <source>
        <dbReference type="Google" id="ProtNLM"/>
    </source>
</evidence>
<dbReference type="EMBL" id="CAJJDN010000087">
    <property type="protein sequence ID" value="CAD8106607.1"/>
    <property type="molecule type" value="Genomic_DNA"/>
</dbReference>
<name>A0A8S1PTF8_9CILI</name>
<keyword evidence="3" id="KW-1185">Reference proteome</keyword>
<feature type="signal peptide" evidence="1">
    <location>
        <begin position="1"/>
        <end position="16"/>
    </location>
</feature>
<accession>A0A8S1PTF8</accession>
<gene>
    <name evidence="2" type="ORF">PSON_ATCC_30995.1.T0870067</name>
</gene>
<dbReference type="OrthoDB" id="10361377at2759"/>
<evidence type="ECO:0000313" key="3">
    <source>
        <dbReference type="Proteomes" id="UP000692954"/>
    </source>
</evidence>
<dbReference type="Proteomes" id="UP000692954">
    <property type="component" value="Unassembled WGS sequence"/>
</dbReference>
<feature type="chain" id="PRO_5035855514" description="Transmembrane protein" evidence="1">
    <location>
        <begin position="17"/>
        <end position="99"/>
    </location>
</feature>
<reference evidence="2" key="1">
    <citation type="submission" date="2021-01" db="EMBL/GenBank/DDBJ databases">
        <authorList>
            <consortium name="Genoscope - CEA"/>
            <person name="William W."/>
        </authorList>
    </citation>
    <scope>NUCLEOTIDE SEQUENCE</scope>
</reference>
<comment type="caution">
    <text evidence="2">The sequence shown here is derived from an EMBL/GenBank/DDBJ whole genome shotgun (WGS) entry which is preliminary data.</text>
</comment>
<proteinExistence type="predicted"/>
<protein>
    <recommendedName>
        <fullName evidence="4">Transmembrane protein</fullName>
    </recommendedName>
</protein>
<evidence type="ECO:0000313" key="2">
    <source>
        <dbReference type="EMBL" id="CAD8106607.1"/>
    </source>
</evidence>
<organism evidence="2 3">
    <name type="scientific">Paramecium sonneborni</name>
    <dbReference type="NCBI Taxonomy" id="65129"/>
    <lineage>
        <taxon>Eukaryota</taxon>
        <taxon>Sar</taxon>
        <taxon>Alveolata</taxon>
        <taxon>Ciliophora</taxon>
        <taxon>Intramacronucleata</taxon>
        <taxon>Oligohymenophorea</taxon>
        <taxon>Peniculida</taxon>
        <taxon>Parameciidae</taxon>
        <taxon>Paramecium</taxon>
    </lineage>
</organism>
<dbReference type="AlphaFoldDB" id="A0A8S1PTF8"/>
<sequence>MKQILLILIIQVLITSKRVGISELNQIQCIKSNCKSELQNCYKDESCFSVIQLCNKDFDNTQIAQNMNNCLHDETRSNFYIQCVANKCLKKLSVNFSSF</sequence>
<evidence type="ECO:0000256" key="1">
    <source>
        <dbReference type="SAM" id="SignalP"/>
    </source>
</evidence>
<keyword evidence="1" id="KW-0732">Signal</keyword>